<dbReference type="SUPFAM" id="SSF53098">
    <property type="entry name" value="Ribonuclease H-like"/>
    <property type="match status" value="1"/>
</dbReference>
<dbReference type="InterPro" id="IPR036397">
    <property type="entry name" value="RNaseH_sf"/>
</dbReference>
<keyword evidence="2" id="KW-0378">Hydrolase</keyword>
<dbReference type="Pfam" id="PF00929">
    <property type="entry name" value="RNase_T"/>
    <property type="match status" value="1"/>
</dbReference>
<dbReference type="GO" id="GO:0005634">
    <property type="term" value="C:nucleus"/>
    <property type="evidence" value="ECO:0007669"/>
    <property type="project" value="TreeGrafter"/>
</dbReference>
<dbReference type="SMART" id="SM00479">
    <property type="entry name" value="EXOIII"/>
    <property type="match status" value="1"/>
</dbReference>
<evidence type="ECO:0000256" key="3">
    <source>
        <dbReference type="SAM" id="MobiDB-lite"/>
    </source>
</evidence>
<dbReference type="Proteomes" id="UP001233172">
    <property type="component" value="Unassembled WGS sequence"/>
</dbReference>
<keyword evidence="6" id="KW-1185">Reference proteome</keyword>
<dbReference type="InterPro" id="IPR013520">
    <property type="entry name" value="Ribonucl_H"/>
</dbReference>
<proteinExistence type="predicted"/>
<reference evidence="5" key="1">
    <citation type="journal article" date="2023" name="PLoS Negl. Trop. Dis.">
        <title>A genome sequence for Biomphalaria pfeifferi, the major vector snail for the human-infecting parasite Schistosoma mansoni.</title>
        <authorList>
            <person name="Bu L."/>
            <person name="Lu L."/>
            <person name="Laidemitt M.R."/>
            <person name="Zhang S.M."/>
            <person name="Mutuku M."/>
            <person name="Mkoji G."/>
            <person name="Steinauer M."/>
            <person name="Loker E.S."/>
        </authorList>
    </citation>
    <scope>NUCLEOTIDE SEQUENCE</scope>
    <source>
        <strain evidence="5">KasaAsao</strain>
    </source>
</reference>
<dbReference type="Gene3D" id="3.30.420.10">
    <property type="entry name" value="Ribonuclease H-like superfamily/Ribonuclease H"/>
    <property type="match status" value="1"/>
</dbReference>
<dbReference type="InterPro" id="IPR012337">
    <property type="entry name" value="RNaseH-like_sf"/>
</dbReference>
<feature type="region of interest" description="Disordered" evidence="3">
    <location>
        <begin position="1"/>
        <end position="21"/>
    </location>
</feature>
<reference evidence="5" key="2">
    <citation type="submission" date="2023-04" db="EMBL/GenBank/DDBJ databases">
        <authorList>
            <person name="Bu L."/>
            <person name="Lu L."/>
            <person name="Laidemitt M.R."/>
            <person name="Zhang S.M."/>
            <person name="Mutuku M."/>
            <person name="Mkoji G."/>
            <person name="Steinauer M."/>
            <person name="Loker E.S."/>
        </authorList>
    </citation>
    <scope>NUCLEOTIDE SEQUENCE</scope>
    <source>
        <strain evidence="5">KasaAsao</strain>
        <tissue evidence="5">Whole Snail</tissue>
    </source>
</reference>
<evidence type="ECO:0000259" key="4">
    <source>
        <dbReference type="SMART" id="SM00479"/>
    </source>
</evidence>
<name>A0AAD8C8G7_BIOPF</name>
<protein>
    <submittedName>
        <fullName evidence="5">RNA exonuclease 4</fullName>
    </submittedName>
</protein>
<dbReference type="GO" id="GO:0003676">
    <property type="term" value="F:nucleic acid binding"/>
    <property type="evidence" value="ECO:0007669"/>
    <property type="project" value="InterPro"/>
</dbReference>
<comment type="caution">
    <text evidence="5">The sequence shown here is derived from an EMBL/GenBank/DDBJ whole genome shotgun (WGS) entry which is preliminary data.</text>
</comment>
<evidence type="ECO:0000313" key="5">
    <source>
        <dbReference type="EMBL" id="KAK0067912.1"/>
    </source>
</evidence>
<keyword evidence="1" id="KW-0540">Nuclease</keyword>
<evidence type="ECO:0000313" key="6">
    <source>
        <dbReference type="Proteomes" id="UP001233172"/>
    </source>
</evidence>
<evidence type="ECO:0000256" key="1">
    <source>
        <dbReference type="ARBA" id="ARBA00022722"/>
    </source>
</evidence>
<dbReference type="PANTHER" id="PTHR12801">
    <property type="entry name" value="RNA EXONUCLEASE REXO1 / RECO3 FAMILY MEMBER-RELATED"/>
    <property type="match status" value="1"/>
</dbReference>
<organism evidence="5 6">
    <name type="scientific">Biomphalaria pfeifferi</name>
    <name type="common">Bloodfluke planorb</name>
    <name type="synonym">Freshwater snail</name>
    <dbReference type="NCBI Taxonomy" id="112525"/>
    <lineage>
        <taxon>Eukaryota</taxon>
        <taxon>Metazoa</taxon>
        <taxon>Spiralia</taxon>
        <taxon>Lophotrochozoa</taxon>
        <taxon>Mollusca</taxon>
        <taxon>Gastropoda</taxon>
        <taxon>Heterobranchia</taxon>
        <taxon>Euthyneura</taxon>
        <taxon>Panpulmonata</taxon>
        <taxon>Hygrophila</taxon>
        <taxon>Lymnaeoidea</taxon>
        <taxon>Planorbidae</taxon>
        <taxon>Biomphalaria</taxon>
    </lineage>
</organism>
<dbReference type="PANTHER" id="PTHR12801:SF57">
    <property type="entry name" value="APOPTOSIS-ENHANCING NUCLEASE"/>
    <property type="match status" value="1"/>
</dbReference>
<dbReference type="GO" id="GO:0004527">
    <property type="term" value="F:exonuclease activity"/>
    <property type="evidence" value="ECO:0007669"/>
    <property type="project" value="UniProtKB-KW"/>
</dbReference>
<dbReference type="AlphaFoldDB" id="A0AAD8C8G7"/>
<accession>A0AAD8C8G7</accession>
<sequence length="226" mass="26302">MEEEGPDTGSPLFPTDGGKETYKDVLLSPELDKTHQKELDLLLQRFDKVLTERPDRKDLIEHEIRLIDDNPVRQSMYLTPFAMRETIEKENKVIIGHAVYNDFKVLGLKPQHYMVRDTAQCRRLVQMASLEGRGNSLKKLAQVLLDRPIQVSSKGHCSVEDARATLDLFKLVRKDWEYDLMVKWLKKNSDINNILMEQVNTNILNASVQTLEYFLQDKFWPTEIID</sequence>
<dbReference type="EMBL" id="JASAOG010000006">
    <property type="protein sequence ID" value="KAK0067912.1"/>
    <property type="molecule type" value="Genomic_DNA"/>
</dbReference>
<dbReference type="InterPro" id="IPR047021">
    <property type="entry name" value="REXO1/3/4-like"/>
</dbReference>
<feature type="domain" description="Exonuclease" evidence="4">
    <location>
        <begin position="31"/>
        <end position="178"/>
    </location>
</feature>
<evidence type="ECO:0000256" key="2">
    <source>
        <dbReference type="ARBA" id="ARBA00022801"/>
    </source>
</evidence>
<gene>
    <name evidence="5" type="ORF">Bpfe_002753</name>
</gene>
<keyword evidence="5" id="KW-0269">Exonuclease</keyword>